<name>A0A077K2P4_CLOBO</name>
<keyword evidence="1" id="KW-0614">Plasmid</keyword>
<protein>
    <recommendedName>
        <fullName evidence="2">Morphogenetic protein</fullName>
    </recommendedName>
</protein>
<dbReference type="EMBL" id="AB855771">
    <property type="protein sequence ID" value="BAP25758.1"/>
    <property type="molecule type" value="Genomic_DNA"/>
</dbReference>
<organism evidence="1">
    <name type="scientific">Clostridium botulinum</name>
    <dbReference type="NCBI Taxonomy" id="1491"/>
    <lineage>
        <taxon>Bacteria</taxon>
        <taxon>Bacillati</taxon>
        <taxon>Bacillota</taxon>
        <taxon>Clostridia</taxon>
        <taxon>Eubacteriales</taxon>
        <taxon>Clostridiaceae</taxon>
        <taxon>Clostridium</taxon>
    </lineage>
</organism>
<proteinExistence type="predicted"/>
<accession>A0A077K2P4</accession>
<evidence type="ECO:0000313" key="1">
    <source>
        <dbReference type="EMBL" id="BAP25758.1"/>
    </source>
</evidence>
<evidence type="ECO:0008006" key="2">
    <source>
        <dbReference type="Google" id="ProtNLM"/>
    </source>
</evidence>
<geneLocation type="plasmid" evidence="1">
    <name>pCB111</name>
</geneLocation>
<reference evidence="1" key="1">
    <citation type="submission" date="2013-09" db="EMBL/GenBank/DDBJ databases">
        <title>Analysis of type B2 neurotoxin-encoding plasmid in Clostridium botulinum.</title>
        <authorList>
            <person name="Hosomi K."/>
            <person name="Sakaguchi Y."/>
            <person name="Gotoh K."/>
            <person name="Nakamura K."/>
            <person name="Kohda T."/>
            <person name="Mukamoto M."/>
            <person name="Iida T."/>
            <person name="Kozaki S."/>
        </authorList>
    </citation>
    <scope>NUCLEOTIDE SEQUENCE</scope>
    <source>
        <strain evidence="1">111</strain>
        <plasmid evidence="1">pCB111</plasmid>
    </source>
</reference>
<dbReference type="AlphaFoldDB" id="A0A077K2P4"/>
<sequence length="223" mass="25983">MERPILFNTEMVMAILEDKKTQTRRIIKPQPKQPIPLGVVVSSTESKNEGCFGWGQDKCGGIIDYARPPYKVGDILYVRETWANTWTPDDDEGFVYRADGKPSTFPYWGNARQCKHEVWIPSIHMPKKAARIFLKVTNVRVERLQDITEEGAKSEGAAKQIWYQPYGTRSENNQEYVGDITQHVPNYITGFAGIWDRTLGKWDDWLYSFKRNPWIWVIEFEKM</sequence>
<dbReference type="RefSeq" id="WP_032072498.1">
    <property type="nucleotide sequence ID" value="NC_025146.1"/>
</dbReference>